<organism evidence="1 2">
    <name type="scientific">Gluconobacter cerinus</name>
    <dbReference type="NCBI Taxonomy" id="38307"/>
    <lineage>
        <taxon>Bacteria</taxon>
        <taxon>Pseudomonadati</taxon>
        <taxon>Pseudomonadota</taxon>
        <taxon>Alphaproteobacteria</taxon>
        <taxon>Acetobacterales</taxon>
        <taxon>Acetobacteraceae</taxon>
        <taxon>Gluconobacter</taxon>
    </lineage>
</organism>
<evidence type="ECO:0000313" key="1">
    <source>
        <dbReference type="EMBL" id="OAJ68806.1"/>
    </source>
</evidence>
<reference evidence="1 2" key="1">
    <citation type="submission" date="2016-03" db="EMBL/GenBank/DDBJ databases">
        <title>Draft genome sequence of Gluconobacter cerinus strain CECT 9110.</title>
        <authorList>
            <person name="Sainz F."/>
            <person name="Mas A."/>
            <person name="Torija M.J."/>
        </authorList>
    </citation>
    <scope>NUCLEOTIDE SEQUENCE [LARGE SCALE GENOMIC DNA]</scope>
    <source>
        <strain evidence="1 2">CECT 9110</strain>
    </source>
</reference>
<protein>
    <recommendedName>
        <fullName evidence="3">Uracil DNA glycosylase superfamily protein</fullName>
    </recommendedName>
</protein>
<dbReference type="EMBL" id="LUTU01000004">
    <property type="protein sequence ID" value="OAJ68806.1"/>
    <property type="molecule type" value="Genomic_DNA"/>
</dbReference>
<comment type="caution">
    <text evidence="1">The sequence shown here is derived from an EMBL/GenBank/DDBJ whole genome shotgun (WGS) entry which is preliminary data.</text>
</comment>
<dbReference type="PATRIC" id="fig|38307.3.peg.387"/>
<sequence>MVGLRQKLISKYTEILKDANPLLVFSELRSTSDYTGFSNLFLPDVPIEWTPGKRVLVVGRETRGWKPENPINPADGLHCCIQKLMEMHEKHFNNMMARRGERGMRFFNFVRNVAAITRKGNVAWSNIFALDWKNGIPTEAKTPHYSALKELSEKLLKAQIEVLEPDVIVFACGDAGNIVRREFFPTKGENAVCFDGRTFEHTPNKYLWSFKLYGKIQCFRLGHPSSRGEAHQAARKKVLLEIQSYLNTSHFSFGAQEVIPTEC</sequence>
<dbReference type="OrthoDB" id="6608549at2"/>
<proteinExistence type="predicted"/>
<evidence type="ECO:0000313" key="2">
    <source>
        <dbReference type="Proteomes" id="UP000077786"/>
    </source>
</evidence>
<dbReference type="RefSeq" id="WP_157091165.1">
    <property type="nucleotide sequence ID" value="NZ_LUTU01000004.1"/>
</dbReference>
<accession>A0A1B6VNK5</accession>
<dbReference type="Proteomes" id="UP000077786">
    <property type="component" value="Unassembled WGS sequence"/>
</dbReference>
<evidence type="ECO:0008006" key="3">
    <source>
        <dbReference type="Google" id="ProtNLM"/>
    </source>
</evidence>
<name>A0A1B6VNK5_9PROT</name>
<gene>
    <name evidence="1" type="ORF">A0123_00370</name>
</gene>
<dbReference type="AlphaFoldDB" id="A0A1B6VNK5"/>